<feature type="active site" description="Proton acceptor" evidence="2">
    <location>
        <position position="91"/>
    </location>
</feature>
<dbReference type="GO" id="GO:0070490">
    <property type="term" value="P:protein pupylation"/>
    <property type="evidence" value="ECO:0007669"/>
    <property type="project" value="TreeGrafter"/>
</dbReference>
<dbReference type="KEGG" id="cgv:CGLAU_06385"/>
<dbReference type="RefSeq" id="WP_095659958.1">
    <property type="nucleotide sequence ID" value="NZ_CP019688.1"/>
</dbReference>
<keyword evidence="3" id="KW-0378">Hydrolase</keyword>
<dbReference type="InterPro" id="IPR022366">
    <property type="entry name" value="Pup_deamidase"/>
</dbReference>
<dbReference type="PIRSF" id="PIRSF018077">
    <property type="entry name" value="UCP018077"/>
    <property type="match status" value="1"/>
</dbReference>
<dbReference type="GO" id="GO:0019941">
    <property type="term" value="P:modification-dependent protein catabolic process"/>
    <property type="evidence" value="ECO:0007669"/>
    <property type="project" value="InterPro"/>
</dbReference>
<reference evidence="3 4" key="1">
    <citation type="submission" date="2016-12" db="EMBL/GenBank/DDBJ databases">
        <authorList>
            <person name="Song W.-J."/>
            <person name="Kurnit D.M."/>
        </authorList>
    </citation>
    <scope>NUCLEOTIDE SEQUENCE [LARGE SCALE GENOMIC DNA]</scope>
    <source>
        <strain evidence="3 4">DSM 30827</strain>
    </source>
</reference>
<dbReference type="InterPro" id="IPR004347">
    <property type="entry name" value="Pup_ligase/deamidase"/>
</dbReference>
<sequence>MARFMGTETEYGITTPDNPSISPLLTSTHAVVAYAAMHTAARSRWDYAEEAPLNDIRGFDLQRYRTVPVVDPNALGVANVVTVNGARFYVDHGHPEYSAPETSNALDAMIYDAAGDYYLNQAAADIQQLWSEQVSVLRNHEPCPPLKFYKNNVDGKGQSYGSHENYLYSRETDFGQLTQALIPFFVTRQVIIGAGRVGIGQKSERAGFQISQRADFFEQEISLETTLNRGIMNTRDEPHVDADRFRRLHVIVGDANMSQFSNFLKLGMTSLVIDAIEAGVDFSDVTLADPVREIKAVSHDPSCTHKLSLIDGTLATAIQILRVYRERCAEIAGGGAVDKQVLELWGVILDDLERDPLSTADRLDWTAKWALIKGYVDRGVDIQDPKLQLIDIQYADIDPAKSLYHALVRKGRMRTMVSEEEILRAVQNPPEDSRAYFRGKVADKLGEEIAAANWQSVLFRVDELPVMVRMDTIDSFTRAEVGAAIDAADSARDLLRALGLQHG</sequence>
<dbReference type="Proteomes" id="UP000217209">
    <property type="component" value="Chromosome"/>
</dbReference>
<dbReference type="PANTHER" id="PTHR42307:SF2">
    <property type="entry name" value="PUP DEAMIDASE_DEPUPYLASE"/>
    <property type="match status" value="1"/>
</dbReference>
<dbReference type="GO" id="GO:0008233">
    <property type="term" value="F:peptidase activity"/>
    <property type="evidence" value="ECO:0007669"/>
    <property type="project" value="InterPro"/>
</dbReference>
<dbReference type="NCBIfam" id="TIGR03688">
    <property type="entry name" value="depupylase_Dop"/>
    <property type="match status" value="1"/>
</dbReference>
<gene>
    <name evidence="3" type="primary">dop</name>
    <name evidence="3" type="ORF">CGLAU_06385</name>
</gene>
<keyword evidence="4" id="KW-1185">Reference proteome</keyword>
<dbReference type="EC" id="3.4.-.-" evidence="3"/>
<dbReference type="GO" id="GO:0016811">
    <property type="term" value="F:hydrolase activity, acting on carbon-nitrogen (but not peptide) bonds, in linear amides"/>
    <property type="evidence" value="ECO:0007669"/>
    <property type="project" value="InterPro"/>
</dbReference>
<dbReference type="OrthoDB" id="9760627at2"/>
<dbReference type="PANTHER" id="PTHR42307">
    <property type="entry name" value="PUP DEAMIDASE/DEPUPYLASE"/>
    <property type="match status" value="1"/>
</dbReference>
<protein>
    <submittedName>
        <fullName evidence="3">Pup deamidase/depupylase</fullName>
        <ecNumber evidence="3">3.4.-.-</ecNumber>
    </submittedName>
</protein>
<comment type="similarity">
    <text evidence="1">Belongs to the Pup ligase/Pup deamidase family. Pup deamidase subfamily.</text>
</comment>
<dbReference type="AlphaFoldDB" id="A0A1Q2HWT9"/>
<dbReference type="EMBL" id="CP019688">
    <property type="protein sequence ID" value="AQQ15240.1"/>
    <property type="molecule type" value="Genomic_DNA"/>
</dbReference>
<dbReference type="GO" id="GO:0010498">
    <property type="term" value="P:proteasomal protein catabolic process"/>
    <property type="evidence" value="ECO:0007669"/>
    <property type="project" value="InterPro"/>
</dbReference>
<evidence type="ECO:0000256" key="1">
    <source>
        <dbReference type="ARBA" id="ARBA00009114"/>
    </source>
</evidence>
<evidence type="ECO:0000313" key="3">
    <source>
        <dbReference type="EMBL" id="AQQ15240.1"/>
    </source>
</evidence>
<name>A0A1Q2HWT9_9CORY</name>
<evidence type="ECO:0000256" key="2">
    <source>
        <dbReference type="PIRSR" id="PIRSR018077-1"/>
    </source>
</evidence>
<evidence type="ECO:0000313" key="4">
    <source>
        <dbReference type="Proteomes" id="UP000217209"/>
    </source>
</evidence>
<accession>A0A1Q2HWT9</accession>
<dbReference type="GO" id="GO:0005524">
    <property type="term" value="F:ATP binding"/>
    <property type="evidence" value="ECO:0007669"/>
    <property type="project" value="TreeGrafter"/>
</dbReference>
<organism evidence="3 4">
    <name type="scientific">Corynebacterium glaucum</name>
    <dbReference type="NCBI Taxonomy" id="187491"/>
    <lineage>
        <taxon>Bacteria</taxon>
        <taxon>Bacillati</taxon>
        <taxon>Actinomycetota</taxon>
        <taxon>Actinomycetes</taxon>
        <taxon>Mycobacteriales</taxon>
        <taxon>Corynebacteriaceae</taxon>
        <taxon>Corynebacterium</taxon>
    </lineage>
</organism>
<proteinExistence type="inferred from homology"/>
<dbReference type="Pfam" id="PF03136">
    <property type="entry name" value="Pup_ligase"/>
    <property type="match status" value="1"/>
</dbReference>